<evidence type="ECO:0000256" key="8">
    <source>
        <dbReference type="ARBA" id="ARBA00023180"/>
    </source>
</evidence>
<evidence type="ECO:0000256" key="2">
    <source>
        <dbReference type="ARBA" id="ARBA00004241"/>
    </source>
</evidence>
<dbReference type="Gene3D" id="2.60.40.2860">
    <property type="match status" value="2"/>
</dbReference>
<dbReference type="OrthoDB" id="384332at2759"/>
<comment type="subcellular location">
    <subcellularLocation>
        <location evidence="1">Cell membrane</location>
    </subcellularLocation>
    <subcellularLocation>
        <location evidence="2">Cell surface</location>
    </subcellularLocation>
</comment>
<dbReference type="InterPro" id="IPR051444">
    <property type="entry name" value="Parasite_Repro/Invasion_Surf"/>
</dbReference>
<evidence type="ECO:0000313" key="13">
    <source>
        <dbReference type="Proteomes" id="UP000220158"/>
    </source>
</evidence>
<dbReference type="Pfam" id="PF07422">
    <property type="entry name" value="s48_45"/>
    <property type="match status" value="2"/>
</dbReference>
<evidence type="ECO:0000256" key="10">
    <source>
        <dbReference type="SAM" id="SignalP"/>
    </source>
</evidence>
<evidence type="ECO:0000259" key="11">
    <source>
        <dbReference type="PROSITE" id="PS51701"/>
    </source>
</evidence>
<feature type="chain" id="PRO_5012678580" evidence="10">
    <location>
        <begin position="23"/>
        <end position="333"/>
    </location>
</feature>
<dbReference type="PANTHER" id="PTHR38796">
    <property type="match status" value="1"/>
</dbReference>
<dbReference type="GeneID" id="39737135"/>
<keyword evidence="6 9" id="KW-0472">Membrane</keyword>
<dbReference type="InterPro" id="IPR038160">
    <property type="entry name" value="6_CYS_dom_sf"/>
</dbReference>
<dbReference type="RefSeq" id="XP_028534009.1">
    <property type="nucleotide sequence ID" value="XM_028677640.1"/>
</dbReference>
<evidence type="ECO:0000256" key="6">
    <source>
        <dbReference type="ARBA" id="ARBA00023136"/>
    </source>
</evidence>
<evidence type="ECO:0000256" key="3">
    <source>
        <dbReference type="ARBA" id="ARBA00022475"/>
    </source>
</evidence>
<gene>
    <name evidence="12" type="primary">P12</name>
    <name evidence="12" type="ORF">PRELSG_1135600</name>
</gene>
<dbReference type="GO" id="GO:0009986">
    <property type="term" value="C:cell surface"/>
    <property type="evidence" value="ECO:0007669"/>
    <property type="project" value="UniProtKB-SubCell"/>
</dbReference>
<dbReference type="SMART" id="SM00970">
    <property type="entry name" value="s48_45"/>
    <property type="match status" value="2"/>
</dbReference>
<proteinExistence type="predicted"/>
<dbReference type="KEGG" id="prel:PRELSG_1135600"/>
<feature type="signal peptide" evidence="10">
    <location>
        <begin position="1"/>
        <end position="22"/>
    </location>
</feature>
<feature type="domain" description="6-Cys" evidence="11">
    <location>
        <begin position="169"/>
        <end position="300"/>
    </location>
</feature>
<keyword evidence="5" id="KW-0677">Repeat</keyword>
<keyword evidence="4 10" id="KW-0732">Signal</keyword>
<accession>A0A1J1H7R8</accession>
<evidence type="ECO:0000256" key="5">
    <source>
        <dbReference type="ARBA" id="ARBA00022737"/>
    </source>
</evidence>
<dbReference type="GO" id="GO:0005886">
    <property type="term" value="C:plasma membrane"/>
    <property type="evidence" value="ECO:0007669"/>
    <property type="project" value="UniProtKB-SubCell"/>
</dbReference>
<keyword evidence="9" id="KW-0812">Transmembrane</keyword>
<dbReference type="EMBL" id="LN835306">
    <property type="protein sequence ID" value="CRH01008.1"/>
    <property type="molecule type" value="Genomic_DNA"/>
</dbReference>
<feature type="domain" description="6-Cys" evidence="11">
    <location>
        <begin position="23"/>
        <end position="166"/>
    </location>
</feature>
<organism evidence="12 13">
    <name type="scientific">Plasmodium relictum</name>
    <dbReference type="NCBI Taxonomy" id="85471"/>
    <lineage>
        <taxon>Eukaryota</taxon>
        <taxon>Sar</taxon>
        <taxon>Alveolata</taxon>
        <taxon>Apicomplexa</taxon>
        <taxon>Aconoidasida</taxon>
        <taxon>Haemosporida</taxon>
        <taxon>Plasmodiidae</taxon>
        <taxon>Plasmodium</taxon>
        <taxon>Plasmodium (Haemamoeba)</taxon>
    </lineage>
</organism>
<dbReference type="AlphaFoldDB" id="A0A1J1H7R8"/>
<keyword evidence="7" id="KW-1015">Disulfide bond</keyword>
<keyword evidence="9" id="KW-1133">Transmembrane helix</keyword>
<protein>
    <submittedName>
        <fullName evidence="12">6-cysteine protein, putative</fullName>
    </submittedName>
</protein>
<feature type="transmembrane region" description="Helical" evidence="9">
    <location>
        <begin position="314"/>
        <end position="332"/>
    </location>
</feature>
<evidence type="ECO:0000313" key="12">
    <source>
        <dbReference type="EMBL" id="CRH01008.1"/>
    </source>
</evidence>
<name>A0A1J1H7R8_PLARL</name>
<keyword evidence="3" id="KW-1003">Cell membrane</keyword>
<reference evidence="12 13" key="1">
    <citation type="submission" date="2015-04" db="EMBL/GenBank/DDBJ databases">
        <authorList>
            <consortium name="Pathogen Informatics"/>
        </authorList>
    </citation>
    <scope>NUCLEOTIDE SEQUENCE [LARGE SCALE GENOMIC DNA]</scope>
    <source>
        <strain evidence="12 13">SGS1</strain>
    </source>
</reference>
<evidence type="ECO:0000256" key="7">
    <source>
        <dbReference type="ARBA" id="ARBA00023157"/>
    </source>
</evidence>
<evidence type="ECO:0000256" key="1">
    <source>
        <dbReference type="ARBA" id="ARBA00004236"/>
    </source>
</evidence>
<dbReference type="PROSITE" id="PS51701">
    <property type="entry name" value="6_CYS"/>
    <property type="match status" value="2"/>
</dbReference>
<dbReference type="PANTHER" id="PTHR38796:SF1">
    <property type="entry name" value="ANCHORED PROTEIN, PUTATIVE (AFU_ORTHOLOGUE AFUA_4G09600)-RELATED"/>
    <property type="match status" value="1"/>
</dbReference>
<sequence>MILKNIFFLTFSAISFFHITTAYDHICDFNDERPLTFQKNQNSNNTKTCKLEPAVMDRVIIKCGSDKLKYKLNPPNCLQEVYETNTLVNKKKIHDVLEGASSIMIRKNPEEDFNDVSLRIPPNIFENKRIFCTCISEKTIRVRKNNEESNKLISNTGIVEIVIPTLKEKIGGCDFTNEKSSLFTKGYDYSLDLSKEENKITCKIPLKGNKLIGFKCPKNSNIKPEDCFVSGYNTKGKLENLQNTFGFTELIMDHYNNIFYSKLPSEINREASFFCLCLLKEKKFVAYFYSGSESKQNENITLPTLSTKKSSSNFVNMSLFILFLYFVSFSFIL</sequence>
<evidence type="ECO:0000256" key="4">
    <source>
        <dbReference type="ARBA" id="ARBA00022729"/>
    </source>
</evidence>
<dbReference type="InterPro" id="IPR010884">
    <property type="entry name" value="6_CYS_dom"/>
</dbReference>
<dbReference type="VEuPathDB" id="PlasmoDB:PRELSG_1135600"/>
<dbReference type="Proteomes" id="UP000220158">
    <property type="component" value="Chromosome 11"/>
</dbReference>
<dbReference type="OMA" id="IEPEECF"/>
<keyword evidence="13" id="KW-1185">Reference proteome</keyword>
<evidence type="ECO:0000256" key="9">
    <source>
        <dbReference type="SAM" id="Phobius"/>
    </source>
</evidence>
<keyword evidence="8" id="KW-0325">Glycoprotein</keyword>